<dbReference type="SUPFAM" id="SSF48452">
    <property type="entry name" value="TPR-like"/>
    <property type="match status" value="1"/>
</dbReference>
<dbReference type="InterPro" id="IPR012944">
    <property type="entry name" value="SusD_RagB_dom"/>
</dbReference>
<dbReference type="PROSITE" id="PS51257">
    <property type="entry name" value="PROKAR_LIPOPROTEIN"/>
    <property type="match status" value="1"/>
</dbReference>
<dbReference type="InterPro" id="IPR033985">
    <property type="entry name" value="SusD-like_N"/>
</dbReference>
<dbReference type="Gene3D" id="1.25.40.390">
    <property type="match status" value="1"/>
</dbReference>
<evidence type="ECO:0000313" key="9">
    <source>
        <dbReference type="Proteomes" id="UP001324380"/>
    </source>
</evidence>
<dbReference type="Proteomes" id="UP001324380">
    <property type="component" value="Chromosome"/>
</dbReference>
<name>A0ABZ0TQI0_9SPHI</name>
<organism evidence="8 9">
    <name type="scientific">Mucilaginibacter sabulilitoris</name>
    <dbReference type="NCBI Taxonomy" id="1173583"/>
    <lineage>
        <taxon>Bacteria</taxon>
        <taxon>Pseudomonadati</taxon>
        <taxon>Bacteroidota</taxon>
        <taxon>Sphingobacteriia</taxon>
        <taxon>Sphingobacteriales</taxon>
        <taxon>Sphingobacteriaceae</taxon>
        <taxon>Mucilaginibacter</taxon>
    </lineage>
</organism>
<proteinExistence type="inferred from homology"/>
<evidence type="ECO:0000256" key="3">
    <source>
        <dbReference type="ARBA" id="ARBA00022729"/>
    </source>
</evidence>
<accession>A0ABZ0TQI0</accession>
<comment type="similarity">
    <text evidence="2">Belongs to the SusD family.</text>
</comment>
<feature type="domain" description="SusD-like N-terminal" evidence="7">
    <location>
        <begin position="88"/>
        <end position="240"/>
    </location>
</feature>
<comment type="subcellular location">
    <subcellularLocation>
        <location evidence="1">Cell outer membrane</location>
    </subcellularLocation>
</comment>
<keyword evidence="9" id="KW-1185">Reference proteome</keyword>
<dbReference type="Pfam" id="PF14322">
    <property type="entry name" value="SusD-like_3"/>
    <property type="match status" value="1"/>
</dbReference>
<evidence type="ECO:0000313" key="8">
    <source>
        <dbReference type="EMBL" id="WPU95031.1"/>
    </source>
</evidence>
<keyword evidence="3" id="KW-0732">Signal</keyword>
<evidence type="ECO:0000256" key="4">
    <source>
        <dbReference type="ARBA" id="ARBA00023136"/>
    </source>
</evidence>
<gene>
    <name evidence="8" type="ORF">SNE25_05775</name>
</gene>
<sequence length="586" mass="65671">MKNKYILYIACVAMVLVASCKKESFLDRQPLSDVVPEKFFKNETDLQLYCNQYYSALTIQNFLKADNNSDDKANATINPVLANTYTIPSTATHNYSTSGTTLDFNSNTPGTVINSNTVNVNQSGTDWDFALIRACNFFLANYQKADIPDATKNIYVGETLFFRANDFWKKVKAFGDVPYINRYIVDTSKSVLYGPRMPHKQVMDSVLKDINFAVANLPVTPVDGRLGKYAALALKARVCLWEGTWRKYAHTGDETTYLQAAVDAAAEIRNSGLYKLYSTGNPQSDYYNLFIQDELKGNAEAILPQRYLPSILMNGIDRSLGEAADGYSKDFVNSILCSDGLPISLSPLYKGDNTPEDESTNRDPRYKQLIATRGFDFLAGDLITLPRIGTTVTSTGYQPIKGRSSSLAAWNANASVYDFFIFRYAEVLLIEAEAKAELGQATQTDIDNTINKLRDRVGMPHMIIATLVKDPKSDFPGLPVLIDEIRRERRIELGSEGFRFDDIKRWRAGTLINNPNTILGMKLTPALRAQYTAAHLDVSSVVVDANNYIRQYPSITTRTWNDKMYLLPIPTQELTLNPNLKQNPGW</sequence>
<reference evidence="8 9" key="1">
    <citation type="submission" date="2023-11" db="EMBL/GenBank/DDBJ databases">
        <title>Analysis of the Genomes of Mucilaginibacter gossypii cycad 4 and M. sabulilitoris SNA2: microbes with the potential for plant growth promotion.</title>
        <authorList>
            <person name="Hirsch A.M."/>
            <person name="Humm E."/>
            <person name="Rubbi M."/>
            <person name="Del Vecchio G."/>
            <person name="Ha S.M."/>
            <person name="Pellegrini M."/>
            <person name="Gunsalus R.P."/>
        </authorList>
    </citation>
    <scope>NUCLEOTIDE SEQUENCE [LARGE SCALE GENOMIC DNA]</scope>
    <source>
        <strain evidence="8 9">SNA2</strain>
    </source>
</reference>
<evidence type="ECO:0000256" key="2">
    <source>
        <dbReference type="ARBA" id="ARBA00006275"/>
    </source>
</evidence>
<evidence type="ECO:0000256" key="1">
    <source>
        <dbReference type="ARBA" id="ARBA00004442"/>
    </source>
</evidence>
<dbReference type="Pfam" id="PF07980">
    <property type="entry name" value="SusD_RagB"/>
    <property type="match status" value="1"/>
</dbReference>
<dbReference type="InterPro" id="IPR011990">
    <property type="entry name" value="TPR-like_helical_dom_sf"/>
</dbReference>
<keyword evidence="5" id="KW-0998">Cell outer membrane</keyword>
<dbReference type="EMBL" id="CP139558">
    <property type="protein sequence ID" value="WPU95031.1"/>
    <property type="molecule type" value="Genomic_DNA"/>
</dbReference>
<keyword evidence="4" id="KW-0472">Membrane</keyword>
<dbReference type="RefSeq" id="WP_321564143.1">
    <property type="nucleotide sequence ID" value="NZ_CP139558.1"/>
</dbReference>
<evidence type="ECO:0000256" key="5">
    <source>
        <dbReference type="ARBA" id="ARBA00023237"/>
    </source>
</evidence>
<feature type="domain" description="RagB/SusD" evidence="6">
    <location>
        <begin position="320"/>
        <end position="586"/>
    </location>
</feature>
<protein>
    <submittedName>
        <fullName evidence="8">RagB/SusD family nutrient uptake outer membrane protein</fullName>
    </submittedName>
</protein>
<evidence type="ECO:0000259" key="6">
    <source>
        <dbReference type="Pfam" id="PF07980"/>
    </source>
</evidence>
<evidence type="ECO:0000259" key="7">
    <source>
        <dbReference type="Pfam" id="PF14322"/>
    </source>
</evidence>